<organism evidence="2 3">
    <name type="scientific">Suillus plorans</name>
    <dbReference type="NCBI Taxonomy" id="116603"/>
    <lineage>
        <taxon>Eukaryota</taxon>
        <taxon>Fungi</taxon>
        <taxon>Dikarya</taxon>
        <taxon>Basidiomycota</taxon>
        <taxon>Agaricomycotina</taxon>
        <taxon>Agaricomycetes</taxon>
        <taxon>Agaricomycetidae</taxon>
        <taxon>Boletales</taxon>
        <taxon>Suillineae</taxon>
        <taxon>Suillaceae</taxon>
        <taxon>Suillus</taxon>
    </lineage>
</organism>
<dbReference type="Gene3D" id="3.80.10.10">
    <property type="entry name" value="Ribonuclease Inhibitor"/>
    <property type="match status" value="1"/>
</dbReference>
<proteinExistence type="predicted"/>
<evidence type="ECO:0000313" key="2">
    <source>
        <dbReference type="EMBL" id="KAG1786524.1"/>
    </source>
</evidence>
<dbReference type="Pfam" id="PF12937">
    <property type="entry name" value="F-box-like"/>
    <property type="match status" value="1"/>
</dbReference>
<dbReference type="Proteomes" id="UP000719766">
    <property type="component" value="Unassembled WGS sequence"/>
</dbReference>
<gene>
    <name evidence="2" type="ORF">HD556DRAFT_1506945</name>
</gene>
<keyword evidence="3" id="KW-1185">Reference proteome</keyword>
<dbReference type="EMBL" id="JABBWE010000091">
    <property type="protein sequence ID" value="KAG1786524.1"/>
    <property type="molecule type" value="Genomic_DNA"/>
</dbReference>
<evidence type="ECO:0000259" key="1">
    <source>
        <dbReference type="Pfam" id="PF12937"/>
    </source>
</evidence>
<feature type="domain" description="F-box" evidence="1">
    <location>
        <begin position="123"/>
        <end position="179"/>
    </location>
</feature>
<dbReference type="SUPFAM" id="SSF52047">
    <property type="entry name" value="RNI-like"/>
    <property type="match status" value="1"/>
</dbReference>
<sequence length="442" mass="49866">MQTVDNSEVKFTSLPADINDELRNIVHDVRRILTTDRSQVIIPDLETEYSGSTDNHWAFEFGAHQSIRAIIAEREQQLHAVSQEISGLKTVMDLFNNLHEQLVEKKDKIKQSMELHKGFVSPLWSLPNEILSEIFVHCLPDDKHLSLAQNEAPVLLTRVCKKWRGVAVGMPDLWCRLHLNLKDKKNLQQQDNLYHLCLQRSQGRPLSLVIDCYAHQMLKLRKFLRPYYSHHIASISIPCFRGTRKVLGEFQALQELTLDNTTSRTSSTIATCLPILPLTVRSLKVIGSFSLDRNLPPIPALTHLTHIEVSSCSLSVVLRLIRPSSNLSSLVIRQYTSERIPPVDSAQVLTHTALQSLHILETNMSAASLLPGLFNILSLPNLRALEVSASQAWPHEEVKAFLTRSNCPLENLSFGAKIVTTDEQRAEYVALIPSLVVSHFVL</sequence>
<reference evidence="2" key="1">
    <citation type="journal article" date="2020" name="New Phytol.">
        <title>Comparative genomics reveals dynamic genome evolution in host specialist ectomycorrhizal fungi.</title>
        <authorList>
            <person name="Lofgren L.A."/>
            <person name="Nguyen N.H."/>
            <person name="Vilgalys R."/>
            <person name="Ruytinx J."/>
            <person name="Liao H.L."/>
            <person name="Branco S."/>
            <person name="Kuo A."/>
            <person name="LaButti K."/>
            <person name="Lipzen A."/>
            <person name="Andreopoulos W."/>
            <person name="Pangilinan J."/>
            <person name="Riley R."/>
            <person name="Hundley H."/>
            <person name="Na H."/>
            <person name="Barry K."/>
            <person name="Grigoriev I.V."/>
            <person name="Stajich J.E."/>
            <person name="Kennedy P.G."/>
        </authorList>
    </citation>
    <scope>NUCLEOTIDE SEQUENCE</scope>
    <source>
        <strain evidence="2">S12</strain>
    </source>
</reference>
<dbReference type="RefSeq" id="XP_041153959.1">
    <property type="nucleotide sequence ID" value="XM_041309041.1"/>
</dbReference>
<dbReference type="AlphaFoldDB" id="A0A9P7AE86"/>
<protein>
    <recommendedName>
        <fullName evidence="1">F-box domain-containing protein</fullName>
    </recommendedName>
</protein>
<comment type="caution">
    <text evidence="2">The sequence shown here is derived from an EMBL/GenBank/DDBJ whole genome shotgun (WGS) entry which is preliminary data.</text>
</comment>
<dbReference type="GeneID" id="64602805"/>
<dbReference type="OrthoDB" id="3253362at2759"/>
<name>A0A9P7AE86_9AGAM</name>
<dbReference type="InterPro" id="IPR001810">
    <property type="entry name" value="F-box_dom"/>
</dbReference>
<evidence type="ECO:0000313" key="3">
    <source>
        <dbReference type="Proteomes" id="UP000719766"/>
    </source>
</evidence>
<dbReference type="InterPro" id="IPR032675">
    <property type="entry name" value="LRR_dom_sf"/>
</dbReference>
<accession>A0A9P7AE86</accession>